<dbReference type="EMBL" id="CM001197">
    <property type="protein sequence ID" value="EGP89890.1"/>
    <property type="molecule type" value="Genomic_DNA"/>
</dbReference>
<proteinExistence type="inferred from homology"/>
<reference evidence="8 9" key="1">
    <citation type="journal article" date="2011" name="PLoS Genet.">
        <title>Finished genome of the fungal wheat pathogen Mycosphaerella graminicola reveals dispensome structure, chromosome plasticity, and stealth pathogenesis.</title>
        <authorList>
            <person name="Goodwin S.B."/>
            <person name="Ben M'barek S."/>
            <person name="Dhillon B."/>
            <person name="Wittenberg A.H.J."/>
            <person name="Crane C.F."/>
            <person name="Hane J.K."/>
            <person name="Foster A.J."/>
            <person name="Van der Lee T.A.J."/>
            <person name="Grimwood J."/>
            <person name="Aerts A."/>
            <person name="Antoniw J."/>
            <person name="Bailey A."/>
            <person name="Bluhm B."/>
            <person name="Bowler J."/>
            <person name="Bristow J."/>
            <person name="van der Burgt A."/>
            <person name="Canto-Canche B."/>
            <person name="Churchill A.C.L."/>
            <person name="Conde-Ferraez L."/>
            <person name="Cools H.J."/>
            <person name="Coutinho P.M."/>
            <person name="Csukai M."/>
            <person name="Dehal P."/>
            <person name="De Wit P."/>
            <person name="Donzelli B."/>
            <person name="van de Geest H.C."/>
            <person name="van Ham R.C.H.J."/>
            <person name="Hammond-Kosack K.E."/>
            <person name="Henrissat B."/>
            <person name="Kilian A."/>
            <person name="Kobayashi A.K."/>
            <person name="Koopmann E."/>
            <person name="Kourmpetis Y."/>
            <person name="Kuzniar A."/>
            <person name="Lindquist E."/>
            <person name="Lombard V."/>
            <person name="Maliepaard C."/>
            <person name="Martins N."/>
            <person name="Mehrabi R."/>
            <person name="Nap J.P.H."/>
            <person name="Ponomarenko A."/>
            <person name="Rudd J.J."/>
            <person name="Salamov A."/>
            <person name="Schmutz J."/>
            <person name="Schouten H.J."/>
            <person name="Shapiro H."/>
            <person name="Stergiopoulos I."/>
            <person name="Torriani S.F.F."/>
            <person name="Tu H."/>
            <person name="de Vries R.P."/>
            <person name="Waalwijk C."/>
            <person name="Ware S.B."/>
            <person name="Wiebenga A."/>
            <person name="Zwiers L.-H."/>
            <person name="Oliver R.P."/>
            <person name="Grigoriev I.V."/>
            <person name="Kema G.H.J."/>
        </authorList>
    </citation>
    <scope>NUCLEOTIDE SEQUENCE [LARGE SCALE GENOMIC DNA]</scope>
    <source>
        <strain evidence="9">CBS 115943 / IPO323</strain>
    </source>
</reference>
<comment type="similarity">
    <text evidence="2">Belongs to the AIM9 family.</text>
</comment>
<gene>
    <name evidence="8" type="ORF">MYCGRDRAFT_68285</name>
</gene>
<sequence length="534" mass="60017">MRALRLTQLGNVYLRLSHQVRSFAMRSRFCPTFDPYSYSRGRWLDQNEQRQKARRIEFSFDALLDVAVNCSKSAREVVACEKREGGFNRVFIVELDNGEKVVAKVPMRFSGPPALTTMSEVATLRYVKSKTSVPVPRVLAWSSKAESNHVGIEYIIMEHMSGIALTDVWPHMTELQHIEFIESLGAMVKELCALDFAALGSLYLNTPDKPAPTHPIDEEYCIGPHCGRQFWGFTDDKTTSAAIPQGFQGPCKCMSRLFADLNEISKLTVEQRGSSQKVVEDHLQLLDTNMKTLEAVENTTTVQDSCSSLLFHPDLHARNIFVDPNEPKTILGLIDWQSAAIEPAFSHVLETPDFAEEPLLDKTLDADDAQYSSEAQNHAQRCKKTWAIMTFLCPKLGKATALNPALCRYLAGVVSGCADEATSLRSLLADVSSEWNGLGIPGACPYQPSSVDANLLNVEQDQLESTKRLRMYLSRLLRCETDGWVEEGRWNEVIPVYREQYAEFVSACIASREEDENEEDAKRKADALWPFDLR</sequence>
<name>F9X2A9_ZYMTI</name>
<evidence type="ECO:0000256" key="1">
    <source>
        <dbReference type="ARBA" id="ARBA00004173"/>
    </source>
</evidence>
<dbReference type="Pfam" id="PF01636">
    <property type="entry name" value="APH"/>
    <property type="match status" value="1"/>
</dbReference>
<dbReference type="PANTHER" id="PTHR36091">
    <property type="entry name" value="ALTERED INHERITANCE OF MITOCHONDRIA PROTEIN 9, MITOCHONDRIAL"/>
    <property type="match status" value="1"/>
</dbReference>
<dbReference type="InterPro" id="IPR011009">
    <property type="entry name" value="Kinase-like_dom_sf"/>
</dbReference>
<dbReference type="KEGG" id="ztr:MYCGRDRAFT_68285"/>
<dbReference type="PANTHER" id="PTHR36091:SF1">
    <property type="entry name" value="ALTERED INHERITANCE OF MITOCHONDRIA PROTEIN 9, MITOCHONDRIAL"/>
    <property type="match status" value="1"/>
</dbReference>
<comment type="subcellular location">
    <subcellularLocation>
        <location evidence="1">Mitochondrion</location>
    </subcellularLocation>
</comment>
<dbReference type="AlphaFoldDB" id="F9X2A9"/>
<dbReference type="InterPro" id="IPR002575">
    <property type="entry name" value="Aminoglycoside_PTrfase"/>
</dbReference>
<dbReference type="RefSeq" id="XP_003854914.1">
    <property type="nucleotide sequence ID" value="XM_003854866.1"/>
</dbReference>
<evidence type="ECO:0000256" key="5">
    <source>
        <dbReference type="ARBA" id="ARBA00023128"/>
    </source>
</evidence>
<keyword evidence="4" id="KW-0809">Transit peptide</keyword>
<keyword evidence="5" id="KW-0496">Mitochondrion</keyword>
<organism evidence="8 9">
    <name type="scientific">Zymoseptoria tritici (strain CBS 115943 / IPO323)</name>
    <name type="common">Speckled leaf blotch fungus</name>
    <name type="synonym">Septoria tritici</name>
    <dbReference type="NCBI Taxonomy" id="336722"/>
    <lineage>
        <taxon>Eukaryota</taxon>
        <taxon>Fungi</taxon>
        <taxon>Dikarya</taxon>
        <taxon>Ascomycota</taxon>
        <taxon>Pezizomycotina</taxon>
        <taxon>Dothideomycetes</taxon>
        <taxon>Dothideomycetidae</taxon>
        <taxon>Mycosphaerellales</taxon>
        <taxon>Mycosphaerellaceae</taxon>
        <taxon>Zymoseptoria</taxon>
    </lineage>
</organism>
<evidence type="ECO:0000259" key="7">
    <source>
        <dbReference type="Pfam" id="PF01636"/>
    </source>
</evidence>
<evidence type="ECO:0000313" key="8">
    <source>
        <dbReference type="EMBL" id="EGP89890.1"/>
    </source>
</evidence>
<dbReference type="GO" id="GO:0005739">
    <property type="term" value="C:mitochondrion"/>
    <property type="evidence" value="ECO:0007669"/>
    <property type="project" value="UniProtKB-SubCell"/>
</dbReference>
<evidence type="ECO:0000256" key="6">
    <source>
        <dbReference type="ARBA" id="ARBA00031849"/>
    </source>
</evidence>
<evidence type="ECO:0000313" key="9">
    <source>
        <dbReference type="Proteomes" id="UP000008062"/>
    </source>
</evidence>
<accession>F9X2A9</accession>
<evidence type="ECO:0000256" key="3">
    <source>
        <dbReference type="ARBA" id="ARBA00016197"/>
    </source>
</evidence>
<dbReference type="HOGENOM" id="CLU_019189_3_0_1"/>
<dbReference type="FunCoup" id="F9X2A9">
    <property type="interactions" value="12"/>
</dbReference>
<dbReference type="STRING" id="336722.F9X2A9"/>
<evidence type="ECO:0000256" key="4">
    <source>
        <dbReference type="ARBA" id="ARBA00022946"/>
    </source>
</evidence>
<dbReference type="GeneID" id="13403520"/>
<dbReference type="Gene3D" id="3.90.1200.10">
    <property type="match status" value="1"/>
</dbReference>
<dbReference type="OrthoDB" id="2831558at2759"/>
<keyword evidence="9" id="KW-1185">Reference proteome</keyword>
<protein>
    <recommendedName>
        <fullName evidence="3">Altered inheritance of mitochondria protein 9, mitochondrial</fullName>
    </recommendedName>
    <alternativeName>
        <fullName evidence="6">Found in mitochondrial proteome protein 29</fullName>
    </alternativeName>
</protein>
<dbReference type="Gene3D" id="3.30.200.20">
    <property type="entry name" value="Phosphorylase Kinase, domain 1"/>
    <property type="match status" value="1"/>
</dbReference>
<dbReference type="eggNOG" id="ENOG502SIYK">
    <property type="taxonomic scope" value="Eukaryota"/>
</dbReference>
<dbReference type="Proteomes" id="UP000008062">
    <property type="component" value="Chromosome 2"/>
</dbReference>
<dbReference type="InParanoid" id="F9X2A9"/>
<feature type="domain" description="Aminoglycoside phosphotransferase" evidence="7">
    <location>
        <begin position="88"/>
        <end position="343"/>
    </location>
</feature>
<dbReference type="InterPro" id="IPR051035">
    <property type="entry name" value="Mito_inheritance_9"/>
</dbReference>
<dbReference type="SUPFAM" id="SSF56112">
    <property type="entry name" value="Protein kinase-like (PK-like)"/>
    <property type="match status" value="1"/>
</dbReference>
<evidence type="ECO:0000256" key="2">
    <source>
        <dbReference type="ARBA" id="ARBA00005543"/>
    </source>
</evidence>
<dbReference type="OMA" id="EIQTHAQ"/>